<evidence type="ECO:0000313" key="2">
    <source>
        <dbReference type="Proteomes" id="UP001589590"/>
    </source>
</evidence>
<gene>
    <name evidence="1" type="ORF">ACFFU1_00960</name>
</gene>
<comment type="caution">
    <text evidence="1">The sequence shown here is derived from an EMBL/GenBank/DDBJ whole genome shotgun (WGS) entry which is preliminary data.</text>
</comment>
<sequence>MKKIITISFILSSFYFIQKTHSQESTATREECLEFIKENTIYFNLMKHESSEYYQTKIEENKLITITPTSSFETNLNKISNVGNIEFGYDIGHWNDDKFEFNYVTIYTFGDSVLQTDFDSNQQFFFSTTNLYFPKKNLSEVYRLIKAFKRLTYWNRQERKKSKF</sequence>
<organism evidence="1 2">
    <name type="scientific">Algibacter miyuki</name>
    <dbReference type="NCBI Taxonomy" id="1306933"/>
    <lineage>
        <taxon>Bacteria</taxon>
        <taxon>Pseudomonadati</taxon>
        <taxon>Bacteroidota</taxon>
        <taxon>Flavobacteriia</taxon>
        <taxon>Flavobacteriales</taxon>
        <taxon>Flavobacteriaceae</taxon>
        <taxon>Algibacter</taxon>
    </lineage>
</organism>
<accession>A0ABV5GUZ0</accession>
<name>A0ABV5GUZ0_9FLAO</name>
<proteinExistence type="predicted"/>
<dbReference type="Proteomes" id="UP001589590">
    <property type="component" value="Unassembled WGS sequence"/>
</dbReference>
<evidence type="ECO:0000313" key="1">
    <source>
        <dbReference type="EMBL" id="MFB9103450.1"/>
    </source>
</evidence>
<dbReference type="EMBL" id="JBHMFA010000001">
    <property type="protein sequence ID" value="MFB9103450.1"/>
    <property type="molecule type" value="Genomic_DNA"/>
</dbReference>
<dbReference type="RefSeq" id="WP_290269007.1">
    <property type="nucleotide sequence ID" value="NZ_JAUFQP010000007.1"/>
</dbReference>
<protein>
    <submittedName>
        <fullName evidence="1">Uncharacterized protein</fullName>
    </submittedName>
</protein>
<keyword evidence="2" id="KW-1185">Reference proteome</keyword>
<reference evidence="1 2" key="1">
    <citation type="submission" date="2024-09" db="EMBL/GenBank/DDBJ databases">
        <authorList>
            <person name="Sun Q."/>
            <person name="Mori K."/>
        </authorList>
    </citation>
    <scope>NUCLEOTIDE SEQUENCE [LARGE SCALE GENOMIC DNA]</scope>
    <source>
        <strain evidence="1 2">CECT 8300</strain>
    </source>
</reference>